<reference evidence="1" key="1">
    <citation type="submission" date="2022-12" db="EMBL/GenBank/DDBJ databases">
        <title>Genome Sequence of Lasiodiplodia mahajangana.</title>
        <authorList>
            <person name="Buettner E."/>
        </authorList>
    </citation>
    <scope>NUCLEOTIDE SEQUENCE</scope>
    <source>
        <strain evidence="1">VT137</strain>
    </source>
</reference>
<keyword evidence="2" id="KW-1185">Reference proteome</keyword>
<comment type="caution">
    <text evidence="1">The sequence shown here is derived from an EMBL/GenBank/DDBJ whole genome shotgun (WGS) entry which is preliminary data.</text>
</comment>
<evidence type="ECO:0000313" key="2">
    <source>
        <dbReference type="Proteomes" id="UP001153332"/>
    </source>
</evidence>
<dbReference type="Proteomes" id="UP001153332">
    <property type="component" value="Unassembled WGS sequence"/>
</dbReference>
<accession>A0ACC2J8L3</accession>
<gene>
    <name evidence="1" type="ORF">O1611_g9537</name>
</gene>
<evidence type="ECO:0000313" key="1">
    <source>
        <dbReference type="EMBL" id="KAJ8123683.1"/>
    </source>
</evidence>
<organism evidence="1 2">
    <name type="scientific">Lasiodiplodia mahajangana</name>
    <dbReference type="NCBI Taxonomy" id="1108764"/>
    <lineage>
        <taxon>Eukaryota</taxon>
        <taxon>Fungi</taxon>
        <taxon>Dikarya</taxon>
        <taxon>Ascomycota</taxon>
        <taxon>Pezizomycotina</taxon>
        <taxon>Dothideomycetes</taxon>
        <taxon>Dothideomycetes incertae sedis</taxon>
        <taxon>Botryosphaeriales</taxon>
        <taxon>Botryosphaeriaceae</taxon>
        <taxon>Lasiodiplodia</taxon>
    </lineage>
</organism>
<sequence>MPSDDSPRVPRRTRGVKLDQVYPPPENTIVTDIDIIAIHGLDTDSTTTWKWKHSDPEKLDVDWLKDPNMLPHRVPKARIFTCDWPASLFKDNHTIQTTVKELARSLLLGIRSRPGAIPNPPILFIASCLGGIILTQAMDIAAEPGSKYNSEWEATIGIVFLATPFRGTAFQNVAKWAVPLLEVRASLTNNTVNDLLGSVKESTPFLQDLVGSFTRICRQRDQPCQLAIFYETKKGNFLRKVLPPGLADTLNEPKLLVDSSSARLDIVLNPVPLERNHIEMNKFSGPDDLGYKAVSGQIDSIIRDSREARLIDKARVWMRDRHYSEENLKIKRLSGASLPMDQCYINLTIVEQSRDGATGSARRFGIQGASPFSLLARLGVETPQEGKEVTLPTLFEPRMIRDSEMRPSRILIRGRAGVGKTTLCKKIIYDFTRRRLWRGLFDHVFWVPLRNLKLEARRTIPGYNLRHLFHHEYFSQNREGDKLAEALWHTLTDTKCGRALFILDGLDEISRDLGGDMSGFLKELLNQPNVIITSRPNASLLPELEPLHLELETIGFQPDQVNAYIESTFTDDPGMINKIQSFLHGHTLIRSLVRIPIQLDAFCYTWDDFRNKDAPETMTSIYQSIELSLWKKDIINMQIESPERIEDATEHEVECRVEKEIRFLEILAFSGMYSDIIEFEWTHLERERPTGMLGSWG</sequence>
<protein>
    <submittedName>
        <fullName evidence="1">Uncharacterized protein</fullName>
    </submittedName>
</protein>
<proteinExistence type="predicted"/>
<dbReference type="EMBL" id="JAPUUL010003296">
    <property type="protein sequence ID" value="KAJ8123683.1"/>
    <property type="molecule type" value="Genomic_DNA"/>
</dbReference>
<name>A0ACC2J8L3_9PEZI</name>